<evidence type="ECO:0000256" key="1">
    <source>
        <dbReference type="ARBA" id="ARBA00023125"/>
    </source>
</evidence>
<dbReference type="InterPro" id="IPR000551">
    <property type="entry name" value="MerR-type_HTH_dom"/>
</dbReference>
<dbReference type="SUPFAM" id="SSF55979">
    <property type="entry name" value="DNA clamp"/>
    <property type="match status" value="2"/>
</dbReference>
<dbReference type="SMART" id="SM00480">
    <property type="entry name" value="POL3Bc"/>
    <property type="match status" value="1"/>
</dbReference>
<dbReference type="Proteomes" id="UP001519325">
    <property type="component" value="Unassembled WGS sequence"/>
</dbReference>
<keyword evidence="1 3" id="KW-0238">DNA-binding</keyword>
<name>A0ABS4QRU4_9NOCA</name>
<dbReference type="Pfam" id="PF02767">
    <property type="entry name" value="DNA_pol3_beta_2"/>
    <property type="match status" value="1"/>
</dbReference>
<evidence type="ECO:0000313" key="3">
    <source>
        <dbReference type="EMBL" id="MBP2194427.1"/>
    </source>
</evidence>
<dbReference type="GO" id="GO:0003677">
    <property type="term" value="F:DNA binding"/>
    <property type="evidence" value="ECO:0007669"/>
    <property type="project" value="UniProtKB-KW"/>
</dbReference>
<dbReference type="InterPro" id="IPR022637">
    <property type="entry name" value="DNA_polIII_beta_cen"/>
</dbReference>
<dbReference type="PROSITE" id="PS50937">
    <property type="entry name" value="HTH_MERR_2"/>
    <property type="match status" value="1"/>
</dbReference>
<evidence type="ECO:0000259" key="2">
    <source>
        <dbReference type="PROSITE" id="PS50937"/>
    </source>
</evidence>
<dbReference type="Gene3D" id="3.10.150.10">
    <property type="entry name" value="DNA Polymerase III, subunit A, domain 2"/>
    <property type="match status" value="2"/>
</dbReference>
<dbReference type="InterPro" id="IPR009061">
    <property type="entry name" value="DNA-bd_dom_put_sf"/>
</dbReference>
<dbReference type="InterPro" id="IPR001001">
    <property type="entry name" value="DNA_polIII_beta"/>
</dbReference>
<sequence>MTELTIGAMARATGITASALRFYDDCGLLSPARVDPVTGYRYYAEEQCERAVRIRRLREIGMPLAGVGRILGGDPAEAARLLDEHVRELRQRAQEAAEVAAAIKQGLGAVVVLGAALADAVRQVRPAAAIDGEFPVLTGVFIEADGSSLTLTATDRYRLSTRTLVPLQAGNRWSVTADVEGLAAVQDWLRAAGEVSLSADADALVLAAGDSERRCALIDEPFPDYRAVLTGLAGIRTRVVVERAVLIAAADRNPLVLSVTESGLTVSDSGNREPLPAVVSGPPVDIAFAPDVLRAALSSAVGPDVMLDISAADQPVVVRSATDGDLTTLVMPIQLP</sequence>
<dbReference type="InterPro" id="IPR046938">
    <property type="entry name" value="DNA_clamp_sf"/>
</dbReference>
<dbReference type="Gene3D" id="1.10.1660.10">
    <property type="match status" value="1"/>
</dbReference>
<dbReference type="PANTHER" id="PTHR30204">
    <property type="entry name" value="REDOX-CYCLING DRUG-SENSING TRANSCRIPTIONAL ACTIVATOR SOXR"/>
    <property type="match status" value="1"/>
</dbReference>
<evidence type="ECO:0000313" key="4">
    <source>
        <dbReference type="Proteomes" id="UP001519325"/>
    </source>
</evidence>
<dbReference type="EMBL" id="JAGGMR010000001">
    <property type="protein sequence ID" value="MBP2194427.1"/>
    <property type="molecule type" value="Genomic_DNA"/>
</dbReference>
<accession>A0ABS4QRU4</accession>
<reference evidence="3 4" key="1">
    <citation type="submission" date="2021-03" db="EMBL/GenBank/DDBJ databases">
        <title>Sequencing the genomes of 1000 actinobacteria strains.</title>
        <authorList>
            <person name="Klenk H.-P."/>
        </authorList>
    </citation>
    <scope>NUCLEOTIDE SEQUENCE [LARGE SCALE GENOMIC DNA]</scope>
    <source>
        <strain evidence="3 4">DSM 45516</strain>
    </source>
</reference>
<proteinExistence type="predicted"/>
<gene>
    <name evidence="3" type="ORF">BJ987_007328</name>
</gene>
<comment type="caution">
    <text evidence="3">The sequence shown here is derived from an EMBL/GenBank/DDBJ whole genome shotgun (WGS) entry which is preliminary data.</text>
</comment>
<organism evidence="3 4">
    <name type="scientific">Nocardia goodfellowii</name>
    <dbReference type="NCBI Taxonomy" id="882446"/>
    <lineage>
        <taxon>Bacteria</taxon>
        <taxon>Bacillati</taxon>
        <taxon>Actinomycetota</taxon>
        <taxon>Actinomycetes</taxon>
        <taxon>Mycobacteriales</taxon>
        <taxon>Nocardiaceae</taxon>
        <taxon>Nocardia</taxon>
    </lineage>
</organism>
<dbReference type="SUPFAM" id="SSF46955">
    <property type="entry name" value="Putative DNA-binding domain"/>
    <property type="match status" value="1"/>
</dbReference>
<dbReference type="InterPro" id="IPR047057">
    <property type="entry name" value="MerR_fam"/>
</dbReference>
<dbReference type="PROSITE" id="PS00552">
    <property type="entry name" value="HTH_MERR_1"/>
    <property type="match status" value="1"/>
</dbReference>
<dbReference type="CDD" id="cd01107">
    <property type="entry name" value="HTH_BmrR"/>
    <property type="match status" value="1"/>
</dbReference>
<dbReference type="PANTHER" id="PTHR30204:SF97">
    <property type="entry name" value="MERR FAMILY REGULATORY PROTEIN"/>
    <property type="match status" value="1"/>
</dbReference>
<dbReference type="RefSeq" id="WP_307869864.1">
    <property type="nucleotide sequence ID" value="NZ_JAGGMR010000001.1"/>
</dbReference>
<feature type="domain" description="HTH merR-type" evidence="2">
    <location>
        <begin position="3"/>
        <end position="73"/>
    </location>
</feature>
<dbReference type="Pfam" id="PF13411">
    <property type="entry name" value="MerR_1"/>
    <property type="match status" value="1"/>
</dbReference>
<dbReference type="CDD" id="cd00140">
    <property type="entry name" value="beta_clamp"/>
    <property type="match status" value="1"/>
</dbReference>
<protein>
    <submittedName>
        <fullName evidence="3">DNA-binding transcriptional MerR regulator</fullName>
    </submittedName>
</protein>
<keyword evidence="4" id="KW-1185">Reference proteome</keyword>
<dbReference type="SMART" id="SM00422">
    <property type="entry name" value="HTH_MERR"/>
    <property type="match status" value="1"/>
</dbReference>